<dbReference type="GO" id="GO:0016020">
    <property type="term" value="C:membrane"/>
    <property type="evidence" value="ECO:0007669"/>
    <property type="project" value="UniProtKB-SubCell"/>
</dbReference>
<evidence type="ECO:0000256" key="2">
    <source>
        <dbReference type="ARBA" id="ARBA00022692"/>
    </source>
</evidence>
<protein>
    <recommendedName>
        <fullName evidence="7">Rhodopsin domain-containing protein</fullName>
    </recommendedName>
</protein>
<sequence>MSDDFFNSFDPRATNREHETKAPIIVAVHTSLLVIALILYICRMVSRSRPTFNLHWDDYLITIAMVLVLISYSIMIYTITLGYGRRFELITDGTQYVKMIWVTQVLWQWGLTFIKLSVAAMLLRIQRATVWRIGMSACIVYLVVFAVVTMSLQLTECKPLEFYWNKSIIQGTCRSRHDVWKAILATSIAIIFSDVLFSLLPLTFIFLLNRPLRDKLVLAFLMGLGLLCAVAGIRKLFFISVVQPQQDMAWDAVEMGLWASAESYIGIMAACIPCLRAMFENGLKKMGISLTSPRATQRSTIGGTKPSGRFALTWDTTERYCTYLIHYKILLPSEQHIS</sequence>
<feature type="transmembrane region" description="Helical" evidence="6">
    <location>
        <begin position="257"/>
        <end position="279"/>
    </location>
</feature>
<comment type="subcellular location">
    <subcellularLocation>
        <location evidence="1">Membrane</location>
        <topology evidence="1">Multi-pass membrane protein</topology>
    </subcellularLocation>
</comment>
<proteinExistence type="inferred from homology"/>
<feature type="transmembrane region" description="Helical" evidence="6">
    <location>
        <begin position="24"/>
        <end position="46"/>
    </location>
</feature>
<dbReference type="PANTHER" id="PTHR33048">
    <property type="entry name" value="PTH11-LIKE INTEGRAL MEMBRANE PROTEIN (AFU_ORTHOLOGUE AFUA_5G11245)"/>
    <property type="match status" value="1"/>
</dbReference>
<dbReference type="AlphaFoldDB" id="A0A6G1GCC8"/>
<feature type="domain" description="Rhodopsin" evidence="7">
    <location>
        <begin position="43"/>
        <end position="280"/>
    </location>
</feature>
<dbReference type="RefSeq" id="XP_033537314.1">
    <property type="nucleotide sequence ID" value="XM_033682255.1"/>
</dbReference>
<feature type="transmembrane region" description="Helical" evidence="6">
    <location>
        <begin position="130"/>
        <end position="154"/>
    </location>
</feature>
<feature type="transmembrane region" description="Helical" evidence="6">
    <location>
        <begin position="99"/>
        <end position="123"/>
    </location>
</feature>
<evidence type="ECO:0000313" key="10">
    <source>
        <dbReference type="RefSeq" id="XP_033537314.1"/>
    </source>
</evidence>
<dbReference type="InterPro" id="IPR049326">
    <property type="entry name" value="Rhodopsin_dom_fungi"/>
</dbReference>
<dbReference type="GeneID" id="54422825"/>
<organism evidence="8">
    <name type="scientific">Eremomyces bilateralis CBS 781.70</name>
    <dbReference type="NCBI Taxonomy" id="1392243"/>
    <lineage>
        <taxon>Eukaryota</taxon>
        <taxon>Fungi</taxon>
        <taxon>Dikarya</taxon>
        <taxon>Ascomycota</taxon>
        <taxon>Pezizomycotina</taxon>
        <taxon>Dothideomycetes</taxon>
        <taxon>Dothideomycetes incertae sedis</taxon>
        <taxon>Eremomycetales</taxon>
        <taxon>Eremomycetaceae</taxon>
        <taxon>Eremomyces</taxon>
    </lineage>
</organism>
<evidence type="ECO:0000313" key="9">
    <source>
        <dbReference type="Proteomes" id="UP000504638"/>
    </source>
</evidence>
<reference evidence="10" key="2">
    <citation type="submission" date="2020-04" db="EMBL/GenBank/DDBJ databases">
        <authorList>
            <consortium name="NCBI Genome Project"/>
        </authorList>
    </citation>
    <scope>NUCLEOTIDE SEQUENCE</scope>
    <source>
        <strain evidence="10">CBS 781.70</strain>
    </source>
</reference>
<evidence type="ECO:0000256" key="4">
    <source>
        <dbReference type="ARBA" id="ARBA00023136"/>
    </source>
</evidence>
<evidence type="ECO:0000259" key="7">
    <source>
        <dbReference type="Pfam" id="PF20684"/>
    </source>
</evidence>
<evidence type="ECO:0000256" key="6">
    <source>
        <dbReference type="SAM" id="Phobius"/>
    </source>
</evidence>
<comment type="similarity">
    <text evidence="5">Belongs to the SAT4 family.</text>
</comment>
<reference evidence="10" key="3">
    <citation type="submission" date="2025-04" db="UniProtKB">
        <authorList>
            <consortium name="RefSeq"/>
        </authorList>
    </citation>
    <scope>IDENTIFICATION</scope>
    <source>
        <strain evidence="10">CBS 781.70</strain>
    </source>
</reference>
<evidence type="ECO:0000256" key="5">
    <source>
        <dbReference type="ARBA" id="ARBA00038359"/>
    </source>
</evidence>
<keyword evidence="4 6" id="KW-0472">Membrane</keyword>
<evidence type="ECO:0000313" key="8">
    <source>
        <dbReference type="EMBL" id="KAF1815683.1"/>
    </source>
</evidence>
<feature type="transmembrane region" description="Helical" evidence="6">
    <location>
        <begin position="216"/>
        <end position="237"/>
    </location>
</feature>
<feature type="transmembrane region" description="Helical" evidence="6">
    <location>
        <begin position="182"/>
        <end position="209"/>
    </location>
</feature>
<dbReference type="EMBL" id="ML975151">
    <property type="protein sequence ID" value="KAF1815683.1"/>
    <property type="molecule type" value="Genomic_DNA"/>
</dbReference>
<dbReference type="Proteomes" id="UP000504638">
    <property type="component" value="Unplaced"/>
</dbReference>
<reference evidence="8 10" key="1">
    <citation type="submission" date="2020-01" db="EMBL/GenBank/DDBJ databases">
        <authorList>
            <consortium name="DOE Joint Genome Institute"/>
            <person name="Haridas S."/>
            <person name="Albert R."/>
            <person name="Binder M."/>
            <person name="Bloem J."/>
            <person name="Labutti K."/>
            <person name="Salamov A."/>
            <person name="Andreopoulos B."/>
            <person name="Baker S.E."/>
            <person name="Barry K."/>
            <person name="Bills G."/>
            <person name="Bluhm B.H."/>
            <person name="Cannon C."/>
            <person name="Castanera R."/>
            <person name="Culley D.E."/>
            <person name="Daum C."/>
            <person name="Ezra D."/>
            <person name="Gonzalez J.B."/>
            <person name="Henrissat B."/>
            <person name="Kuo A."/>
            <person name="Liang C."/>
            <person name="Lipzen A."/>
            <person name="Lutzoni F."/>
            <person name="Magnuson J."/>
            <person name="Mondo S."/>
            <person name="Nolan M."/>
            <person name="Ohm R."/>
            <person name="Pangilinan J."/>
            <person name="Park H.-J."/>
            <person name="Ramirez L."/>
            <person name="Alfaro M."/>
            <person name="Sun H."/>
            <person name="Tritt A."/>
            <person name="Yoshinaga Y."/>
            <person name="Zwiers L.-H."/>
            <person name="Turgeon B.G."/>
            <person name="Goodwin S.B."/>
            <person name="Spatafora J.W."/>
            <person name="Crous P.W."/>
            <person name="Grigoriev I.V."/>
        </authorList>
    </citation>
    <scope>NUCLEOTIDE SEQUENCE</scope>
    <source>
        <strain evidence="8 10">CBS 781.70</strain>
    </source>
</reference>
<keyword evidence="2 6" id="KW-0812">Transmembrane</keyword>
<evidence type="ECO:0000256" key="1">
    <source>
        <dbReference type="ARBA" id="ARBA00004141"/>
    </source>
</evidence>
<dbReference type="PANTHER" id="PTHR33048:SF129">
    <property type="entry name" value="INTEGRAL MEMBRANE PROTEIN-RELATED"/>
    <property type="match status" value="1"/>
</dbReference>
<dbReference type="OrthoDB" id="5022096at2759"/>
<keyword evidence="3 6" id="KW-1133">Transmembrane helix</keyword>
<gene>
    <name evidence="8 10" type="ORF">P152DRAFT_496322</name>
</gene>
<keyword evidence="9" id="KW-1185">Reference proteome</keyword>
<dbReference type="InterPro" id="IPR052337">
    <property type="entry name" value="SAT4-like"/>
</dbReference>
<evidence type="ECO:0000256" key="3">
    <source>
        <dbReference type="ARBA" id="ARBA00022989"/>
    </source>
</evidence>
<dbReference type="Pfam" id="PF20684">
    <property type="entry name" value="Fung_rhodopsin"/>
    <property type="match status" value="1"/>
</dbReference>
<feature type="transmembrane region" description="Helical" evidence="6">
    <location>
        <begin position="58"/>
        <end position="79"/>
    </location>
</feature>
<name>A0A6G1GCC8_9PEZI</name>
<accession>A0A6G1GCC8</accession>